<keyword evidence="4 7" id="KW-0067">ATP-binding</keyword>
<comment type="subcellular location">
    <subcellularLocation>
        <location evidence="7">Cytoplasm</location>
    </subcellularLocation>
</comment>
<dbReference type="Pfam" id="PF00154">
    <property type="entry name" value="RecA_N"/>
    <property type="match status" value="1"/>
</dbReference>
<evidence type="ECO:0000256" key="8">
    <source>
        <dbReference type="RuleBase" id="RU000526"/>
    </source>
</evidence>
<evidence type="ECO:0000259" key="10">
    <source>
        <dbReference type="PROSITE" id="PS50162"/>
    </source>
</evidence>
<evidence type="ECO:0000256" key="3">
    <source>
        <dbReference type="ARBA" id="ARBA00022741"/>
    </source>
</evidence>
<dbReference type="PROSITE" id="PS50163">
    <property type="entry name" value="RECA_3"/>
    <property type="match status" value="1"/>
</dbReference>
<feature type="binding site" evidence="7">
    <location>
        <begin position="65"/>
        <end position="72"/>
    </location>
    <ligand>
        <name>ATP</name>
        <dbReference type="ChEBI" id="CHEBI:30616"/>
    </ligand>
</feature>
<reference evidence="13" key="1">
    <citation type="journal article" date="2019" name="Int. J. Syst. Evol. Microbiol.">
        <title>The Global Catalogue of Microorganisms (GCM) 10K type strain sequencing project: providing services to taxonomists for standard genome sequencing and annotation.</title>
        <authorList>
            <consortium name="The Broad Institute Genomics Platform"/>
            <consortium name="The Broad Institute Genome Sequencing Center for Infectious Disease"/>
            <person name="Wu L."/>
            <person name="Ma J."/>
        </authorList>
    </citation>
    <scope>NUCLEOTIDE SEQUENCE [LARGE SCALE GENOMIC DNA]</scope>
    <source>
        <strain evidence="13">CGMCC 1.12286</strain>
    </source>
</reference>
<dbReference type="CDD" id="cd00983">
    <property type="entry name" value="RecA"/>
    <property type="match status" value="1"/>
</dbReference>
<evidence type="ECO:0000256" key="4">
    <source>
        <dbReference type="ARBA" id="ARBA00022840"/>
    </source>
</evidence>
<dbReference type="InterPro" id="IPR049261">
    <property type="entry name" value="RecA-like_C"/>
</dbReference>
<gene>
    <name evidence="7 12" type="primary">recA</name>
    <name evidence="12" type="ORF">ACFSB2_07975</name>
</gene>
<dbReference type="HAMAP" id="MF_00268">
    <property type="entry name" value="RecA"/>
    <property type="match status" value="1"/>
</dbReference>
<dbReference type="SMART" id="SM00382">
    <property type="entry name" value="AAA"/>
    <property type="match status" value="1"/>
</dbReference>
<evidence type="ECO:0000256" key="6">
    <source>
        <dbReference type="ARBA" id="ARBA00023172"/>
    </source>
</evidence>
<keyword evidence="3 7" id="KW-0547">Nucleotide-binding</keyword>
<dbReference type="PRINTS" id="PR00142">
    <property type="entry name" value="RECA"/>
</dbReference>
<comment type="caution">
    <text evidence="12">The sequence shown here is derived from an EMBL/GenBank/DDBJ whole genome shotgun (WGS) entry which is preliminary data.</text>
</comment>
<dbReference type="Pfam" id="PF21096">
    <property type="entry name" value="RecA_C"/>
    <property type="match status" value="1"/>
</dbReference>
<evidence type="ECO:0000256" key="1">
    <source>
        <dbReference type="ARBA" id="ARBA00009391"/>
    </source>
</evidence>
<dbReference type="InterPro" id="IPR027417">
    <property type="entry name" value="P-loop_NTPase"/>
</dbReference>
<evidence type="ECO:0000256" key="9">
    <source>
        <dbReference type="RuleBase" id="RU004527"/>
    </source>
</evidence>
<dbReference type="PROSITE" id="PS50162">
    <property type="entry name" value="RECA_2"/>
    <property type="match status" value="1"/>
</dbReference>
<dbReference type="InterPro" id="IPR020588">
    <property type="entry name" value="RecA_ATP-bd"/>
</dbReference>
<evidence type="ECO:0000313" key="13">
    <source>
        <dbReference type="Proteomes" id="UP001597079"/>
    </source>
</evidence>
<proteinExistence type="inferred from homology"/>
<keyword evidence="5 7" id="KW-0238">DNA-binding</keyword>
<keyword evidence="6 7" id="KW-0233">DNA recombination</keyword>
<sequence length="353" mass="37865">MGEKRAALEMALKQIEKQFGKGSIMRLGEASASMNVETVSTGSIALDIALGVGGLPRGRIIEVYGPESSGKTTVALHTVAEVQKAGGQAAFIDAEHALDPAYAQKLGVNIDELLISQPDTGEQALEIAEALVRSGAVDVIVIDSVAALVPKNELEGDMGDSHVGLQARLMSQALRKLAGAISKSKTIAIFINQIREKVGVMFGNPETTTGGRALKFYATVRLEVRRAESIKQGNDVVGSRTRIKVVKNKVAPPFRQADVDIMFGEGISREGSLVDMAADIDVIQKSGAWYSFNEERLGQGRENAKQFLKEHPEIAAQIEAQVRTHYDVPLSELIAGDVSEDDPEDVLEFGNVT</sequence>
<dbReference type="InterPro" id="IPR049428">
    <property type="entry name" value="RecA-like_N"/>
</dbReference>
<dbReference type="InterPro" id="IPR020584">
    <property type="entry name" value="DNA_recomb/repair_RecA_CS"/>
</dbReference>
<name>A0ABW4JHK3_9BACL</name>
<dbReference type="SUPFAM" id="SSF54752">
    <property type="entry name" value="RecA protein, C-terminal domain"/>
    <property type="match status" value="1"/>
</dbReference>
<keyword evidence="13" id="KW-1185">Reference proteome</keyword>
<evidence type="ECO:0000256" key="7">
    <source>
        <dbReference type="HAMAP-Rule" id="MF_00268"/>
    </source>
</evidence>
<dbReference type="SUPFAM" id="SSF52540">
    <property type="entry name" value="P-loop containing nucleoside triphosphate hydrolases"/>
    <property type="match status" value="1"/>
</dbReference>
<keyword evidence="7 9" id="KW-0227">DNA damage</keyword>
<keyword evidence="7 8" id="KW-0742">SOS response</keyword>
<dbReference type="InterPro" id="IPR013765">
    <property type="entry name" value="DNA_recomb/repair_RecA"/>
</dbReference>
<evidence type="ECO:0000259" key="11">
    <source>
        <dbReference type="PROSITE" id="PS50163"/>
    </source>
</evidence>
<comment type="function">
    <text evidence="7">Can catalyze the hydrolysis of ATP in the presence of single-stranded DNA, the ATP-dependent uptake of single-stranded DNA by duplex DNA, and the ATP-dependent hybridization of homologous single-stranded DNAs. It interacts with LexA causing its activation and leading to its autocatalytic cleavage.</text>
</comment>
<dbReference type="PANTHER" id="PTHR45900:SF1">
    <property type="entry name" value="MITOCHONDRIAL DNA REPAIR PROTEIN RECA HOMOLOG-RELATED"/>
    <property type="match status" value="1"/>
</dbReference>
<dbReference type="EMBL" id="JBHUCX010000020">
    <property type="protein sequence ID" value="MFD1674635.1"/>
    <property type="molecule type" value="Genomic_DNA"/>
</dbReference>
<dbReference type="InterPro" id="IPR020587">
    <property type="entry name" value="RecA_monomer-monomer_interface"/>
</dbReference>
<comment type="similarity">
    <text evidence="1 7 9">Belongs to the RecA family.</text>
</comment>
<keyword evidence="7 8" id="KW-0234">DNA repair</keyword>
<feature type="domain" description="RecA family profile 2" evidence="11">
    <location>
        <begin position="199"/>
        <end position="272"/>
    </location>
</feature>
<keyword evidence="7" id="KW-0963">Cytoplasm</keyword>
<organism evidence="12 13">
    <name type="scientific">Alicyclobacillus fodiniaquatilis</name>
    <dbReference type="NCBI Taxonomy" id="1661150"/>
    <lineage>
        <taxon>Bacteria</taxon>
        <taxon>Bacillati</taxon>
        <taxon>Bacillota</taxon>
        <taxon>Bacilli</taxon>
        <taxon>Bacillales</taxon>
        <taxon>Alicyclobacillaceae</taxon>
        <taxon>Alicyclobacillus</taxon>
    </lineage>
</organism>
<dbReference type="NCBIfam" id="TIGR02012">
    <property type="entry name" value="tigrfam_recA"/>
    <property type="match status" value="1"/>
</dbReference>
<evidence type="ECO:0000256" key="2">
    <source>
        <dbReference type="ARBA" id="ARBA00015553"/>
    </source>
</evidence>
<dbReference type="InterPro" id="IPR003593">
    <property type="entry name" value="AAA+_ATPase"/>
</dbReference>
<feature type="domain" description="RecA family profile 1" evidence="10">
    <location>
        <begin position="35"/>
        <end position="194"/>
    </location>
</feature>
<dbReference type="Gene3D" id="3.40.50.300">
    <property type="entry name" value="P-loop containing nucleotide triphosphate hydrolases"/>
    <property type="match status" value="1"/>
</dbReference>
<accession>A0ABW4JHK3</accession>
<dbReference type="InterPro" id="IPR023400">
    <property type="entry name" value="RecA_C_sf"/>
</dbReference>
<evidence type="ECO:0000313" key="12">
    <source>
        <dbReference type="EMBL" id="MFD1674635.1"/>
    </source>
</evidence>
<dbReference type="PROSITE" id="PS00321">
    <property type="entry name" value="RECA_1"/>
    <property type="match status" value="1"/>
</dbReference>
<dbReference type="Proteomes" id="UP001597079">
    <property type="component" value="Unassembled WGS sequence"/>
</dbReference>
<evidence type="ECO:0000256" key="5">
    <source>
        <dbReference type="ARBA" id="ARBA00023125"/>
    </source>
</evidence>
<dbReference type="PANTHER" id="PTHR45900">
    <property type="entry name" value="RECA"/>
    <property type="match status" value="1"/>
</dbReference>
<protein>
    <recommendedName>
        <fullName evidence="2 7">Protein RecA</fullName>
    </recommendedName>
    <alternativeName>
        <fullName evidence="7 8">Recombinase A</fullName>
    </alternativeName>
</protein>
<dbReference type="RefSeq" id="WP_377942494.1">
    <property type="nucleotide sequence ID" value="NZ_JBHUCX010000020.1"/>
</dbReference>